<dbReference type="InterPro" id="IPR050490">
    <property type="entry name" value="Bact_solute-bd_prot1"/>
</dbReference>
<reference evidence="8" key="1">
    <citation type="submission" date="2020-01" db="EMBL/GenBank/DDBJ databases">
        <title>Phosphoaccumulans saitamaens gen. nov., sp. nov., a polyphosphate accumulating bacterium isolated from surface river water.</title>
        <authorList>
            <person name="Watanabe K."/>
            <person name="Suda W."/>
        </authorList>
    </citation>
    <scope>NUCLEOTIDE SEQUENCE [LARGE SCALE GENOMIC DNA]</scope>
    <source>
        <strain evidence="8">ICHIAU1</strain>
    </source>
</reference>
<sequence>MFQAKTAFVRRSSLLLTLLLPVSAAFAKTELSLAHQLEGQHAKELQHLVSRFNESNKDVEVQLVKRAPNGKPSVLNLATRTDLANYLNNPNAYVSVEKLLADNKVKFNPKTIAEPLRNSVTVNNQLQALPVAFTTPVLFWNKELFKQAGLDPNKPPKTWEEMQDMTGKIVNSRINCGYTTSWPVWVHIDNVSAWSGAPTVTTDGKLAFNTLIQVRHLARLTSWYKTEYFTSFGRANEADAHFTKGECAMITTNADLVSELQAEKNIDFGVAPLPVIDDNAGAPFNTLASGAAFWVGQGHSKDEYKAAAKFLEYTLTPQTQLVIARQGGFLPLTPAAQAGAQSKLLRDELKAQDLGLVNVMKPAAAGATVGWISFNPQLRQIVDEEMEAVFMGKKSAKSALDAAVARGQAVYKSLPTVASTGKARRK</sequence>
<evidence type="ECO:0000313" key="7">
    <source>
        <dbReference type="EMBL" id="BBU67816.1"/>
    </source>
</evidence>
<organism evidence="7 8">
    <name type="scientific">Fluviibacter phosphoraccumulans</name>
    <dbReference type="NCBI Taxonomy" id="1751046"/>
    <lineage>
        <taxon>Bacteria</taxon>
        <taxon>Pseudomonadati</taxon>
        <taxon>Pseudomonadota</taxon>
        <taxon>Betaproteobacteria</taxon>
        <taxon>Rhodocyclales</taxon>
        <taxon>Fluviibacteraceae</taxon>
        <taxon>Fluviibacter</taxon>
    </lineage>
</organism>
<dbReference type="GO" id="GO:0042597">
    <property type="term" value="C:periplasmic space"/>
    <property type="evidence" value="ECO:0007669"/>
    <property type="project" value="UniProtKB-SubCell"/>
</dbReference>
<accession>A0A679I645</accession>
<evidence type="ECO:0000256" key="3">
    <source>
        <dbReference type="ARBA" id="ARBA00011557"/>
    </source>
</evidence>
<comment type="similarity">
    <text evidence="2">Belongs to the bacterial solute-binding protein 1 family.</text>
</comment>
<evidence type="ECO:0000256" key="1">
    <source>
        <dbReference type="ARBA" id="ARBA00004418"/>
    </source>
</evidence>
<dbReference type="OrthoDB" id="4393730at2"/>
<evidence type="ECO:0000256" key="5">
    <source>
        <dbReference type="ARBA" id="ARBA00022448"/>
    </source>
</evidence>
<dbReference type="PANTHER" id="PTHR43649">
    <property type="entry name" value="ARABINOSE-BINDING PROTEIN-RELATED"/>
    <property type="match status" value="1"/>
</dbReference>
<protein>
    <recommendedName>
        <fullName evidence="4">sn-glycerol-3-phosphate-binding periplasmic protein UgpB</fullName>
    </recommendedName>
</protein>
<proteinExistence type="inferred from homology"/>
<dbReference type="PANTHER" id="PTHR43649:SF31">
    <property type="entry name" value="SN-GLYCEROL-3-PHOSPHATE-BINDING PERIPLASMIC PROTEIN UGPB"/>
    <property type="match status" value="1"/>
</dbReference>
<dbReference type="InterPro" id="IPR006059">
    <property type="entry name" value="SBP"/>
</dbReference>
<dbReference type="Gene3D" id="3.40.190.10">
    <property type="entry name" value="Periplasmic binding protein-like II"/>
    <property type="match status" value="2"/>
</dbReference>
<keyword evidence="6" id="KW-0732">Signal</keyword>
<keyword evidence="5" id="KW-0813">Transport</keyword>
<comment type="subunit">
    <text evidence="3">The complex is composed of two ATP-binding proteins (UgpC), two transmembrane proteins (UgpA and UgpE) and a solute-binding protein (UgpB).</text>
</comment>
<keyword evidence="8" id="KW-1185">Reference proteome</keyword>
<dbReference type="RefSeq" id="WP_162049212.1">
    <property type="nucleotide sequence ID" value="NZ_AP019011.1"/>
</dbReference>
<dbReference type="EMBL" id="AP022345">
    <property type="protein sequence ID" value="BBU67816.1"/>
    <property type="molecule type" value="Genomic_DNA"/>
</dbReference>
<dbReference type="AlphaFoldDB" id="A0A679I645"/>
<evidence type="ECO:0000313" key="8">
    <source>
        <dbReference type="Proteomes" id="UP000463961"/>
    </source>
</evidence>
<name>A0A679I645_9RHOO</name>
<dbReference type="Proteomes" id="UP000463961">
    <property type="component" value="Chromosome"/>
</dbReference>
<evidence type="ECO:0000256" key="4">
    <source>
        <dbReference type="ARBA" id="ARBA00017470"/>
    </source>
</evidence>
<evidence type="ECO:0000256" key="2">
    <source>
        <dbReference type="ARBA" id="ARBA00008520"/>
    </source>
</evidence>
<comment type="subcellular location">
    <subcellularLocation>
        <location evidence="1">Periplasm</location>
    </subcellularLocation>
</comment>
<gene>
    <name evidence="7" type="ORF">ICHIAU1_00990</name>
</gene>
<evidence type="ECO:0000256" key="6">
    <source>
        <dbReference type="ARBA" id="ARBA00022729"/>
    </source>
</evidence>
<dbReference type="SUPFAM" id="SSF53850">
    <property type="entry name" value="Periplasmic binding protein-like II"/>
    <property type="match status" value="1"/>
</dbReference>
<dbReference type="Pfam" id="PF13416">
    <property type="entry name" value="SBP_bac_8"/>
    <property type="match status" value="1"/>
</dbReference>